<dbReference type="Pfam" id="PF19087">
    <property type="entry name" value="DUF5776"/>
    <property type="match status" value="1"/>
</dbReference>
<evidence type="ECO:0000259" key="2">
    <source>
        <dbReference type="Pfam" id="PF19087"/>
    </source>
</evidence>
<organism evidence="3 4">
    <name type="scientific">Lentilactobacillus fungorum</name>
    <dbReference type="NCBI Taxonomy" id="2201250"/>
    <lineage>
        <taxon>Bacteria</taxon>
        <taxon>Bacillati</taxon>
        <taxon>Bacillota</taxon>
        <taxon>Bacilli</taxon>
        <taxon>Lactobacillales</taxon>
        <taxon>Lactobacillaceae</taxon>
        <taxon>Lentilactobacillus</taxon>
    </lineage>
</organism>
<accession>A0ABQ3VZ75</accession>
<dbReference type="RefSeq" id="WP_203629623.1">
    <property type="nucleotide sequence ID" value="NZ_BNJR01000010.1"/>
</dbReference>
<proteinExistence type="predicted"/>
<gene>
    <name evidence="3" type="ORF">YK48G_10120</name>
</gene>
<keyword evidence="4" id="KW-1185">Reference proteome</keyword>
<feature type="domain" description="DUF5776" evidence="2">
    <location>
        <begin position="228"/>
        <end position="296"/>
    </location>
</feature>
<feature type="region of interest" description="Disordered" evidence="1">
    <location>
        <begin position="99"/>
        <end position="137"/>
    </location>
</feature>
<dbReference type="InterPro" id="IPR044081">
    <property type="entry name" value="DUF5776"/>
</dbReference>
<name>A0ABQ3VZ75_9LACO</name>
<dbReference type="Gene3D" id="3.10.20.320">
    <property type="entry name" value="Putative peptidoglycan bound protein (lpxtg motif)"/>
    <property type="match status" value="1"/>
</dbReference>
<reference evidence="3 4" key="1">
    <citation type="journal article" date="2021" name="Int. J. Syst. Evol. Microbiol.">
        <title>Lentilactobacillus fungorum sp. nov., isolated from spent mushroom substrates.</title>
        <authorList>
            <person name="Tohno M."/>
            <person name="Tanizawa Y."/>
            <person name="Kojima Y."/>
            <person name="Sakamoto M."/>
            <person name="Ohkuma M."/>
            <person name="Kobayashi H."/>
        </authorList>
    </citation>
    <scope>NUCLEOTIDE SEQUENCE [LARGE SCALE GENOMIC DNA]</scope>
    <source>
        <strain evidence="3 4">YK48G</strain>
    </source>
</reference>
<comment type="caution">
    <text evidence="3">The sequence shown here is derived from an EMBL/GenBank/DDBJ whole genome shotgun (WGS) entry which is preliminary data.</text>
</comment>
<evidence type="ECO:0000313" key="4">
    <source>
        <dbReference type="Proteomes" id="UP000604765"/>
    </source>
</evidence>
<sequence length="301" mass="32954">MANLSYHIPYGPTISIPNGYDPTAENFTVTYGFQPADTIITYVDTNNKIVKTETVSGYVGKAGIVTTAPNGYTLAANTPKDYTMTADDKDNLTVHVVANSTPNNNTNATGYVTPTQQESSTTPTQASSSSSTTTTQPAIPNAAAVKGAVVYATKNIYLYKHANFSKNDQVAKYPKAKRVNRPMFVVTDYARSKDGALRYKVRDVNHGSKTDGKTGYITANRKFVVPVYYASMPKDKQVTVISKNGANAYRNVNLTKKVKHYKKGAHLKVKKIVKHNLTSRYVLSNGDYLTGNKKLVIQENN</sequence>
<dbReference type="Proteomes" id="UP000604765">
    <property type="component" value="Unassembled WGS sequence"/>
</dbReference>
<evidence type="ECO:0000313" key="3">
    <source>
        <dbReference type="EMBL" id="GHP13587.1"/>
    </source>
</evidence>
<protein>
    <recommendedName>
        <fullName evidence="2">DUF5776 domain-containing protein</fullName>
    </recommendedName>
</protein>
<dbReference type="EMBL" id="BNJR01000010">
    <property type="protein sequence ID" value="GHP13587.1"/>
    <property type="molecule type" value="Genomic_DNA"/>
</dbReference>
<evidence type="ECO:0000256" key="1">
    <source>
        <dbReference type="SAM" id="MobiDB-lite"/>
    </source>
</evidence>